<evidence type="ECO:0000259" key="3">
    <source>
        <dbReference type="PROSITE" id="PS50158"/>
    </source>
</evidence>
<dbReference type="GeneTree" id="ENSGT01030000235119"/>
<dbReference type="PANTHER" id="PTHR23095:SF53">
    <property type="entry name" value="ZINC FINGER CCHC DOMAIN-CONTAINING PROTEIN 12-LIKE"/>
    <property type="match status" value="1"/>
</dbReference>
<reference evidence="4" key="2">
    <citation type="submission" date="2025-08" db="UniProtKB">
        <authorList>
            <consortium name="Ensembl"/>
        </authorList>
    </citation>
    <scope>IDENTIFICATION</scope>
</reference>
<feature type="compositionally biased region" description="Polar residues" evidence="2">
    <location>
        <begin position="1"/>
        <end position="16"/>
    </location>
</feature>
<dbReference type="OMA" id="CGEDSHM"/>
<dbReference type="GO" id="GO:0008270">
    <property type="term" value="F:zinc ion binding"/>
    <property type="evidence" value="ECO:0007669"/>
    <property type="project" value="UniProtKB-KW"/>
</dbReference>
<evidence type="ECO:0000256" key="1">
    <source>
        <dbReference type="PROSITE-ProRule" id="PRU00047"/>
    </source>
</evidence>
<dbReference type="InterPro" id="IPR001878">
    <property type="entry name" value="Znf_CCHC"/>
</dbReference>
<reference evidence="4" key="3">
    <citation type="submission" date="2025-09" db="UniProtKB">
        <authorList>
            <consortium name="Ensembl"/>
        </authorList>
    </citation>
    <scope>IDENTIFICATION</scope>
</reference>
<dbReference type="Ensembl" id="ENSPNAT00000014863.2">
    <property type="protein sequence ID" value="ENSPNAP00000028514.1"/>
    <property type="gene ID" value="ENSPNAG00000003060.2"/>
</dbReference>
<dbReference type="InterPro" id="IPR026523">
    <property type="entry name" value="PNMA"/>
</dbReference>
<keyword evidence="5" id="KW-1185">Reference proteome</keyword>
<dbReference type="AlphaFoldDB" id="A0A3B4DZT1"/>
<dbReference type="Pfam" id="PF14893">
    <property type="entry name" value="PNMA"/>
    <property type="match status" value="1"/>
</dbReference>
<evidence type="ECO:0000313" key="4">
    <source>
        <dbReference type="Ensembl" id="ENSPNAP00000028514.1"/>
    </source>
</evidence>
<dbReference type="Proteomes" id="UP001501920">
    <property type="component" value="Chromosome 2"/>
</dbReference>
<reference evidence="4 5" key="1">
    <citation type="submission" date="2020-10" db="EMBL/GenBank/DDBJ databases">
        <title>Pygocentrus nattereri (red-bellied piranha) genome, fPygNat1, primary haplotype.</title>
        <authorList>
            <person name="Myers G."/>
            <person name="Meyer A."/>
            <person name="Karagic N."/>
            <person name="Pippel M."/>
            <person name="Winkler S."/>
            <person name="Tracey A."/>
            <person name="Wood J."/>
            <person name="Formenti G."/>
            <person name="Howe K."/>
            <person name="Fedrigo O."/>
            <person name="Jarvis E.D."/>
        </authorList>
    </citation>
    <scope>NUCLEOTIDE SEQUENCE [LARGE SCALE GENOMIC DNA]</scope>
</reference>
<name>A0A3B4DZT1_PYGNA</name>
<organism evidence="4 5">
    <name type="scientific">Pygocentrus nattereri</name>
    <name type="common">Red-bellied piranha</name>
    <dbReference type="NCBI Taxonomy" id="42514"/>
    <lineage>
        <taxon>Eukaryota</taxon>
        <taxon>Metazoa</taxon>
        <taxon>Chordata</taxon>
        <taxon>Craniata</taxon>
        <taxon>Vertebrata</taxon>
        <taxon>Euteleostomi</taxon>
        <taxon>Actinopterygii</taxon>
        <taxon>Neopterygii</taxon>
        <taxon>Teleostei</taxon>
        <taxon>Ostariophysi</taxon>
        <taxon>Characiformes</taxon>
        <taxon>Characoidei</taxon>
        <taxon>Pygocentrus</taxon>
    </lineage>
</organism>
<dbReference type="GO" id="GO:0003676">
    <property type="term" value="F:nucleic acid binding"/>
    <property type="evidence" value="ECO:0007669"/>
    <property type="project" value="InterPro"/>
</dbReference>
<dbReference type="InterPro" id="IPR048270">
    <property type="entry name" value="PNMA_C"/>
</dbReference>
<keyword evidence="1" id="KW-0863">Zinc-finger</keyword>
<feature type="domain" description="CCHC-type" evidence="3">
    <location>
        <begin position="341"/>
        <end position="354"/>
    </location>
</feature>
<proteinExistence type="predicted"/>
<dbReference type="PANTHER" id="PTHR23095">
    <property type="entry name" value="PARANEOPLASTIC ANTIGEN"/>
    <property type="match status" value="1"/>
</dbReference>
<evidence type="ECO:0000313" key="5">
    <source>
        <dbReference type="Proteomes" id="UP001501920"/>
    </source>
</evidence>
<keyword evidence="1" id="KW-0479">Metal-binding</keyword>
<dbReference type="STRING" id="42514.ENSPNAP00000028514"/>
<protein>
    <recommendedName>
        <fullName evidence="3">CCHC-type domain-containing protein</fullName>
    </recommendedName>
</protein>
<feature type="region of interest" description="Disordered" evidence="2">
    <location>
        <begin position="1"/>
        <end position="21"/>
    </location>
</feature>
<keyword evidence="1" id="KW-0862">Zinc</keyword>
<dbReference type="PROSITE" id="PS50158">
    <property type="entry name" value="ZF_CCHC"/>
    <property type="match status" value="1"/>
</dbReference>
<accession>A0A3B4DZT1</accession>
<sequence length="361" mass="40483">STPKAATDPPRNTENGRATAEGTDCVHDISAQGTSPILAVPAEVQRVVVEHIVKHGPELHTPTQRKLRLFSGNLPRPSNEVEFSIWRLHARQVINDEGFSVNQQRQILIDSLLPPALNVALCVGENASPKQYIRELENAYGSVTDGEELYIQFLETHQSSGEKASDYLRRLHTVLQEVVERNGISKGNTDAQLIKQFIRGCWDDALIVTLRLKESLCDPLSTNTTFSELLMKIRSHEQEIHLKEMRKKRYTGCDSAKVHTKTHVKIDAVQAHNSPLSPLTKAELEERVRHLEAEVAKTRFPTKGRTGKVVENVKVEKEIEKLPTVATHSQSDGRPKSQKFCYRCGEDSHMLQQCNNPVNAA</sequence>
<evidence type="ECO:0000256" key="2">
    <source>
        <dbReference type="SAM" id="MobiDB-lite"/>
    </source>
</evidence>